<feature type="region of interest" description="Disordered" evidence="1">
    <location>
        <begin position="47"/>
        <end position="67"/>
    </location>
</feature>
<dbReference type="Pfam" id="PF13665">
    <property type="entry name" value="Tox-PAAR-like"/>
    <property type="match status" value="1"/>
</dbReference>
<sequence length="535" mass="56279">MSDRLNLSDPYGDSEVARIASVLEEKDHQKRIRELQANIATLEKAMEERKPVQEKAAPNGNNKIGARKHDGFKAISTAPSINRTPIGPTMVPIPYPTVQDLSNSANTARTVNFNGCPAYLLDITTQPRCTGDEPGTGKGIKSGTVSGEVKPIKGSRTVRIESKQVLREGDPCTMNGGNNPGVYVTTCSPSVAPPKTAVQTSDPPIVRKTLPNSLVNPPAWDADNPLGLPVPQSLSEKLAAQMQRETLSGTSGMERLKRSMRSWPKGPQLVPWDPAMDSAKQLRTTNNLETALLGIFGGPGVAARLAGQSEEKIAAANQVGFAAMGLALSVATMPSRQPISIGPRTTPAMRSTVVGGKSNSGDGVRIVGCKGPFAAARRSAGESYKKIVASVKGTVVGEYDALNPGPLPANRAETFSGGRYADIVLSEDTVVYRAWSPGTWAAEDGGYWSLEKPIGSLQTRIDSALLPEWGGGKPPFSSSICSQATDWTAIKLPAGTAISVGEVGGQRGVWVGGGSQLLIKGGPDLSLKIDGGKLK</sequence>
<reference evidence="2" key="1">
    <citation type="submission" date="2022-03" db="EMBL/GenBank/DDBJ databases">
        <title>Genome Encyclopedia of Bacteria and Archaea VI: Functional Genomics of Type Strains.</title>
        <authorList>
            <person name="Whitman W."/>
        </authorList>
    </citation>
    <scope>NUCLEOTIDE SEQUENCE</scope>
    <source>
        <strain evidence="2">HSC-15S17</strain>
    </source>
</reference>
<accession>A0ABT1GI55</accession>
<keyword evidence="3" id="KW-1185">Reference proteome</keyword>
<evidence type="ECO:0000313" key="3">
    <source>
        <dbReference type="Proteomes" id="UP001162889"/>
    </source>
</evidence>
<gene>
    <name evidence="2" type="ORF">L1274_002349</name>
</gene>
<organism evidence="2 3">
    <name type="scientific">Duganella violaceipulchra</name>
    <dbReference type="NCBI Taxonomy" id="2849652"/>
    <lineage>
        <taxon>Bacteria</taxon>
        <taxon>Pseudomonadati</taxon>
        <taxon>Pseudomonadota</taxon>
        <taxon>Betaproteobacteria</taxon>
        <taxon>Burkholderiales</taxon>
        <taxon>Oxalobacteraceae</taxon>
        <taxon>Telluria group</taxon>
        <taxon>Duganella</taxon>
    </lineage>
</organism>
<dbReference type="EMBL" id="JALJZU010000004">
    <property type="protein sequence ID" value="MCP2008641.1"/>
    <property type="molecule type" value="Genomic_DNA"/>
</dbReference>
<comment type="caution">
    <text evidence="2">The sequence shown here is derived from an EMBL/GenBank/DDBJ whole genome shotgun (WGS) entry which is preliminary data.</text>
</comment>
<evidence type="ECO:0008006" key="4">
    <source>
        <dbReference type="Google" id="ProtNLM"/>
    </source>
</evidence>
<feature type="region of interest" description="Disordered" evidence="1">
    <location>
        <begin position="338"/>
        <end position="357"/>
    </location>
</feature>
<dbReference type="CDD" id="cd14740">
    <property type="entry name" value="PAAR_4"/>
    <property type="match status" value="1"/>
</dbReference>
<evidence type="ECO:0000313" key="2">
    <source>
        <dbReference type="EMBL" id="MCP2008641.1"/>
    </source>
</evidence>
<name>A0ABT1GI55_9BURK</name>
<protein>
    <recommendedName>
        <fullName evidence="4">DUF4150 domain-containing protein</fullName>
    </recommendedName>
</protein>
<dbReference type="RefSeq" id="WP_229224657.1">
    <property type="nucleotide sequence ID" value="NZ_JAHTGR010000003.1"/>
</dbReference>
<proteinExistence type="predicted"/>
<evidence type="ECO:0000256" key="1">
    <source>
        <dbReference type="SAM" id="MobiDB-lite"/>
    </source>
</evidence>
<dbReference type="Proteomes" id="UP001162889">
    <property type="component" value="Unassembled WGS sequence"/>
</dbReference>